<dbReference type="Proteomes" id="UP000037505">
    <property type="component" value="Unassembled WGS sequence"/>
</dbReference>
<dbReference type="EMBL" id="JNOM01000196">
    <property type="protein sequence ID" value="KNG84647.1"/>
    <property type="molecule type" value="Genomic_DNA"/>
</dbReference>
<evidence type="ECO:0000313" key="2">
    <source>
        <dbReference type="Proteomes" id="UP000037505"/>
    </source>
</evidence>
<dbReference type="GeneID" id="26807977"/>
<dbReference type="RefSeq" id="XP_015405570.1">
    <property type="nucleotide sequence ID" value="XM_015551430.1"/>
</dbReference>
<name>A0A0L1IYR7_ASPN3</name>
<dbReference type="STRING" id="1509407.A0A0L1IYR7"/>
<evidence type="ECO:0000313" key="1">
    <source>
        <dbReference type="EMBL" id="KNG84647.1"/>
    </source>
</evidence>
<comment type="caution">
    <text evidence="1">The sequence shown here is derived from an EMBL/GenBank/DDBJ whole genome shotgun (WGS) entry which is preliminary data.</text>
</comment>
<gene>
    <name evidence="1" type="ORF">ANOM_006173</name>
</gene>
<proteinExistence type="predicted"/>
<dbReference type="AlphaFoldDB" id="A0A0L1IYR7"/>
<organism evidence="1 2">
    <name type="scientific">Aspergillus nomiae NRRL (strain ATCC 15546 / NRRL 13137 / CBS 260.88 / M93)</name>
    <dbReference type="NCBI Taxonomy" id="1509407"/>
    <lineage>
        <taxon>Eukaryota</taxon>
        <taxon>Fungi</taxon>
        <taxon>Dikarya</taxon>
        <taxon>Ascomycota</taxon>
        <taxon>Pezizomycotina</taxon>
        <taxon>Eurotiomycetes</taxon>
        <taxon>Eurotiomycetidae</taxon>
        <taxon>Eurotiales</taxon>
        <taxon>Aspergillaceae</taxon>
        <taxon>Aspergillus</taxon>
        <taxon>Aspergillus subgen. Circumdati</taxon>
    </lineage>
</organism>
<sequence>MTYGEKPEAHPDGSPVVAAYKANFVPPLRQRRHGLGWPAILNQTPFPTWDLACLDRSRITKQKVPEESKVDGPASPERHPDHTAAVSLLFHLPKSKATELKQLATPSDGSWISAYDAFSAFIWRTLSRLRAPVFKPDMSSNIFWAEKVSGL</sequence>
<keyword evidence="2" id="KW-1185">Reference proteome</keyword>
<dbReference type="Gene3D" id="3.30.559.10">
    <property type="entry name" value="Chloramphenicol acetyltransferase-like domain"/>
    <property type="match status" value="2"/>
</dbReference>
<protein>
    <submittedName>
        <fullName evidence="1">Acyl transferase</fullName>
    </submittedName>
</protein>
<dbReference type="InterPro" id="IPR023213">
    <property type="entry name" value="CAT-like_dom_sf"/>
</dbReference>
<reference evidence="1 2" key="1">
    <citation type="submission" date="2014-06" db="EMBL/GenBank/DDBJ databases">
        <title>The Genome of the Aflatoxigenic Filamentous Fungus Aspergillus nomius.</title>
        <authorList>
            <person name="Moore M.G."/>
            <person name="Shannon B.M."/>
            <person name="Brian M.M."/>
        </authorList>
    </citation>
    <scope>NUCLEOTIDE SEQUENCE [LARGE SCALE GENOMIC DNA]</scope>
    <source>
        <strain evidence="1 2">NRRL 13137</strain>
    </source>
</reference>
<keyword evidence="1" id="KW-0808">Transferase</keyword>
<dbReference type="GO" id="GO:0016740">
    <property type="term" value="F:transferase activity"/>
    <property type="evidence" value="ECO:0007669"/>
    <property type="project" value="UniProtKB-KW"/>
</dbReference>
<accession>A0A0L1IYR7</accession>